<dbReference type="Pfam" id="PF01547">
    <property type="entry name" value="SBP_bac_1"/>
    <property type="match status" value="1"/>
</dbReference>
<protein>
    <submittedName>
        <fullName evidence="5">N-acetylglucosamine/diacetylchitobiose ABC transporter substrate-binding protein</fullName>
    </submittedName>
</protein>
<sequence length="463" mass="49033">MTVEARGAVSRRTLLAGAAGVPLLGAAAACDSANTAEAAVDPFGITADRSLEVVIFPGGFGDDYAKAHEAMYRKEYPKAKVVHEATKTIATDMKPRFDSGEPPDVLNNDGADQFTIGELVNDGAMLDLTELLDSPSYDDRNVKVRDTLLPGTVESGTFNGKVYALNYMYTVFGLFYDAARWQSNGWEPPQTWDQFLALAPKIKAAGIAPFAHAGKYPYYMGWALADWIHKIGGSSVAMAIDNLEPGAWRHQAVLDAAGMVIDLVGRGFVMPGSETMSHTVSQQALIDGKCAMIPCGTWLENEMKATLPQSAKLTIVPVWSAGAKDAMPYGSARAGASGAFVVPTMAKNKAGGLEYLRVMLSKAGASKFSALTNSLASRKDSAEGVSGSSGLASAANVVKAAGNNLMTWKFSDWYGALEKAWEAAIADVMSGRTKRAADFAAAMQAAADGVARDSSITKFHRNA</sequence>
<comment type="similarity">
    <text evidence="2">Belongs to the bacterial solute-binding protein 1 family.</text>
</comment>
<gene>
    <name evidence="5" type="primary">ngcE_3</name>
    <name evidence="5" type="ORF">GCM10010170_077550</name>
</gene>
<evidence type="ECO:0000256" key="2">
    <source>
        <dbReference type="ARBA" id="ARBA00008520"/>
    </source>
</evidence>
<keyword evidence="6" id="KW-1185">Reference proteome</keyword>
<organism evidence="5 6">
    <name type="scientific">Dactylosporangium salmoneum</name>
    <dbReference type="NCBI Taxonomy" id="53361"/>
    <lineage>
        <taxon>Bacteria</taxon>
        <taxon>Bacillati</taxon>
        <taxon>Actinomycetota</taxon>
        <taxon>Actinomycetes</taxon>
        <taxon>Micromonosporales</taxon>
        <taxon>Micromonosporaceae</taxon>
        <taxon>Dactylosporangium</taxon>
    </lineage>
</organism>
<dbReference type="PROSITE" id="PS51318">
    <property type="entry name" value="TAT"/>
    <property type="match status" value="1"/>
</dbReference>
<dbReference type="EMBL" id="BAAARV010000075">
    <property type="protein sequence ID" value="GAA2374485.1"/>
    <property type="molecule type" value="Genomic_DNA"/>
</dbReference>
<reference evidence="6" key="1">
    <citation type="journal article" date="2019" name="Int. J. Syst. Evol. Microbiol.">
        <title>The Global Catalogue of Microorganisms (GCM) 10K type strain sequencing project: providing services to taxonomists for standard genome sequencing and annotation.</title>
        <authorList>
            <consortium name="The Broad Institute Genomics Platform"/>
            <consortium name="The Broad Institute Genome Sequencing Center for Infectious Disease"/>
            <person name="Wu L."/>
            <person name="Ma J."/>
        </authorList>
    </citation>
    <scope>NUCLEOTIDE SEQUENCE [LARGE SCALE GENOMIC DNA]</scope>
    <source>
        <strain evidence="6">JCM 3272</strain>
    </source>
</reference>
<evidence type="ECO:0000256" key="4">
    <source>
        <dbReference type="ARBA" id="ARBA00022729"/>
    </source>
</evidence>
<keyword evidence="3" id="KW-0813">Transport</keyword>
<dbReference type="SUPFAM" id="SSF53850">
    <property type="entry name" value="Periplasmic binding protein-like II"/>
    <property type="match status" value="1"/>
</dbReference>
<dbReference type="RefSeq" id="WP_344617615.1">
    <property type="nucleotide sequence ID" value="NZ_BAAARV010000075.1"/>
</dbReference>
<dbReference type="Gene3D" id="3.40.190.10">
    <property type="entry name" value="Periplasmic binding protein-like II"/>
    <property type="match status" value="1"/>
</dbReference>
<dbReference type="PROSITE" id="PS51257">
    <property type="entry name" value="PROKAR_LIPOPROTEIN"/>
    <property type="match status" value="1"/>
</dbReference>
<accession>A0ABP5UAC6</accession>
<dbReference type="NCBIfam" id="TIGR03851">
    <property type="entry name" value="chitin_NgcE"/>
    <property type="match status" value="1"/>
</dbReference>
<evidence type="ECO:0000313" key="6">
    <source>
        <dbReference type="Proteomes" id="UP001501444"/>
    </source>
</evidence>
<dbReference type="PANTHER" id="PTHR43649">
    <property type="entry name" value="ARABINOSE-BINDING PROTEIN-RELATED"/>
    <property type="match status" value="1"/>
</dbReference>
<dbReference type="InterPro" id="IPR006311">
    <property type="entry name" value="TAT_signal"/>
</dbReference>
<dbReference type="PANTHER" id="PTHR43649:SF31">
    <property type="entry name" value="SN-GLYCEROL-3-PHOSPHATE-BINDING PERIPLASMIC PROTEIN UGPB"/>
    <property type="match status" value="1"/>
</dbReference>
<comment type="caution">
    <text evidence="5">The sequence shown here is derived from an EMBL/GenBank/DDBJ whole genome shotgun (WGS) entry which is preliminary data.</text>
</comment>
<evidence type="ECO:0000313" key="5">
    <source>
        <dbReference type="EMBL" id="GAA2374485.1"/>
    </source>
</evidence>
<dbReference type="InterPro" id="IPR022386">
    <property type="entry name" value="Chitin_NgcE"/>
</dbReference>
<keyword evidence="4" id="KW-0732">Signal</keyword>
<evidence type="ECO:0000256" key="3">
    <source>
        <dbReference type="ARBA" id="ARBA00022448"/>
    </source>
</evidence>
<proteinExistence type="inferred from homology"/>
<dbReference type="InterPro" id="IPR006059">
    <property type="entry name" value="SBP"/>
</dbReference>
<dbReference type="Proteomes" id="UP001501444">
    <property type="component" value="Unassembled WGS sequence"/>
</dbReference>
<name>A0ABP5UAC6_9ACTN</name>
<comment type="subcellular location">
    <subcellularLocation>
        <location evidence="1">Cell envelope</location>
    </subcellularLocation>
</comment>
<evidence type="ECO:0000256" key="1">
    <source>
        <dbReference type="ARBA" id="ARBA00004196"/>
    </source>
</evidence>
<dbReference type="InterPro" id="IPR050490">
    <property type="entry name" value="Bact_solute-bd_prot1"/>
</dbReference>